<organism evidence="1 2">
    <name type="scientific">Paractinoplanes atraurantiacus</name>
    <dbReference type="NCBI Taxonomy" id="1036182"/>
    <lineage>
        <taxon>Bacteria</taxon>
        <taxon>Bacillati</taxon>
        <taxon>Actinomycetota</taxon>
        <taxon>Actinomycetes</taxon>
        <taxon>Micromonosporales</taxon>
        <taxon>Micromonosporaceae</taxon>
        <taxon>Paractinoplanes</taxon>
    </lineage>
</organism>
<gene>
    <name evidence="1" type="ORF">SAMN05421748_10572</name>
</gene>
<name>A0A285HR57_9ACTN</name>
<evidence type="ECO:0000313" key="1">
    <source>
        <dbReference type="EMBL" id="SNY37296.1"/>
    </source>
</evidence>
<evidence type="ECO:0000313" key="2">
    <source>
        <dbReference type="Proteomes" id="UP000219612"/>
    </source>
</evidence>
<dbReference type="Proteomes" id="UP000219612">
    <property type="component" value="Unassembled WGS sequence"/>
</dbReference>
<dbReference type="AlphaFoldDB" id="A0A285HR57"/>
<reference evidence="1 2" key="1">
    <citation type="submission" date="2017-09" db="EMBL/GenBank/DDBJ databases">
        <authorList>
            <person name="Ehlers B."/>
            <person name="Leendertz F.H."/>
        </authorList>
    </citation>
    <scope>NUCLEOTIDE SEQUENCE [LARGE SCALE GENOMIC DNA]</scope>
    <source>
        <strain evidence="1 2">CGMCC 4.6857</strain>
    </source>
</reference>
<proteinExistence type="predicted"/>
<sequence>MVADIHTAIEVRRAGRWRRVRETLASTSGGRTNELFEHPDYRIFGFLAGVRNYSRSPVIAPPRGLPADLDVVGDEFDSWRAELFATSWLTLAELQAYDYDQVFKDRRLRNGGYGAGPVHEGESDIVRLRDFLTPYFFERLTILTGLGAPDDVRIVIGFDE</sequence>
<dbReference type="EMBL" id="OBDY01000005">
    <property type="protein sequence ID" value="SNY37296.1"/>
    <property type="molecule type" value="Genomic_DNA"/>
</dbReference>
<keyword evidence="2" id="KW-1185">Reference proteome</keyword>
<accession>A0A285HR57</accession>
<protein>
    <submittedName>
        <fullName evidence="1">Uncharacterized protein</fullName>
    </submittedName>
</protein>